<organism evidence="1 2">
    <name type="scientific">Dendrobium catenatum</name>
    <dbReference type="NCBI Taxonomy" id="906689"/>
    <lineage>
        <taxon>Eukaryota</taxon>
        <taxon>Viridiplantae</taxon>
        <taxon>Streptophyta</taxon>
        <taxon>Embryophyta</taxon>
        <taxon>Tracheophyta</taxon>
        <taxon>Spermatophyta</taxon>
        <taxon>Magnoliopsida</taxon>
        <taxon>Liliopsida</taxon>
        <taxon>Asparagales</taxon>
        <taxon>Orchidaceae</taxon>
        <taxon>Epidendroideae</taxon>
        <taxon>Malaxideae</taxon>
        <taxon>Dendrobiinae</taxon>
        <taxon>Dendrobium</taxon>
    </lineage>
</organism>
<proteinExistence type="predicted"/>
<dbReference type="Proteomes" id="UP000233837">
    <property type="component" value="Unassembled WGS sequence"/>
</dbReference>
<reference evidence="1 2" key="2">
    <citation type="journal article" date="2017" name="Nature">
        <title>The Apostasia genome and the evolution of orchids.</title>
        <authorList>
            <person name="Zhang G.Q."/>
            <person name="Liu K.W."/>
            <person name="Li Z."/>
            <person name="Lohaus R."/>
            <person name="Hsiao Y.Y."/>
            <person name="Niu S.C."/>
            <person name="Wang J.Y."/>
            <person name="Lin Y.C."/>
            <person name="Xu Q."/>
            <person name="Chen L.J."/>
            <person name="Yoshida K."/>
            <person name="Fujiwara S."/>
            <person name="Wang Z.W."/>
            <person name="Zhang Y.Q."/>
            <person name="Mitsuda N."/>
            <person name="Wang M."/>
            <person name="Liu G.H."/>
            <person name="Pecoraro L."/>
            <person name="Huang H.X."/>
            <person name="Xiao X.J."/>
            <person name="Lin M."/>
            <person name="Wu X.Y."/>
            <person name="Wu W.L."/>
            <person name="Chen Y.Y."/>
            <person name="Chang S.B."/>
            <person name="Sakamoto S."/>
            <person name="Ohme-Takagi M."/>
            <person name="Yagi M."/>
            <person name="Zeng S.J."/>
            <person name="Shen C.Y."/>
            <person name="Yeh C.M."/>
            <person name="Luo Y.B."/>
            <person name="Tsai W.C."/>
            <person name="Van de Peer Y."/>
            <person name="Liu Z.J."/>
        </authorList>
    </citation>
    <scope>NUCLEOTIDE SEQUENCE [LARGE SCALE GENOMIC DNA]</scope>
    <source>
        <tissue evidence="1">The whole plant</tissue>
    </source>
</reference>
<accession>A0A2I0VIH2</accession>
<keyword evidence="2" id="KW-1185">Reference proteome</keyword>
<dbReference type="EMBL" id="KZ503506">
    <property type="protein sequence ID" value="PKU63216.1"/>
    <property type="molecule type" value="Genomic_DNA"/>
</dbReference>
<protein>
    <submittedName>
        <fullName evidence="1">Uncharacterized protein</fullName>
    </submittedName>
</protein>
<evidence type="ECO:0000313" key="1">
    <source>
        <dbReference type="EMBL" id="PKU63216.1"/>
    </source>
</evidence>
<reference evidence="1 2" key="1">
    <citation type="journal article" date="2016" name="Sci. Rep.">
        <title>The Dendrobium catenatum Lindl. genome sequence provides insights into polysaccharide synthase, floral development and adaptive evolution.</title>
        <authorList>
            <person name="Zhang G.Q."/>
            <person name="Xu Q."/>
            <person name="Bian C."/>
            <person name="Tsai W.C."/>
            <person name="Yeh C.M."/>
            <person name="Liu K.W."/>
            <person name="Yoshida K."/>
            <person name="Zhang L.S."/>
            <person name="Chang S.B."/>
            <person name="Chen F."/>
            <person name="Shi Y."/>
            <person name="Su Y.Y."/>
            <person name="Zhang Y.Q."/>
            <person name="Chen L.J."/>
            <person name="Yin Y."/>
            <person name="Lin M."/>
            <person name="Huang H."/>
            <person name="Deng H."/>
            <person name="Wang Z.W."/>
            <person name="Zhu S.L."/>
            <person name="Zhao X."/>
            <person name="Deng C."/>
            <person name="Niu S.C."/>
            <person name="Huang J."/>
            <person name="Wang M."/>
            <person name="Liu G.H."/>
            <person name="Yang H.J."/>
            <person name="Xiao X.J."/>
            <person name="Hsiao Y.Y."/>
            <person name="Wu W.L."/>
            <person name="Chen Y.Y."/>
            <person name="Mitsuda N."/>
            <person name="Ohme-Takagi M."/>
            <person name="Luo Y.B."/>
            <person name="Van de Peer Y."/>
            <person name="Liu Z.J."/>
        </authorList>
    </citation>
    <scope>NUCLEOTIDE SEQUENCE [LARGE SCALE GENOMIC DNA]</scope>
    <source>
        <tissue evidence="1">The whole plant</tissue>
    </source>
</reference>
<sequence>MGDSIQNLAGGVRLKVGSMRSIVNPMIRASNGPLVIMDNYVDILKKISYVDCKGKAVAYENEIKNSRATRNSLEKVFVNPSASSSEMKIYVNRFEYSNEIYELVHEIKENSIINVNRNLHFEDSLTTGIWCCEQDE</sequence>
<name>A0A2I0VIH2_9ASPA</name>
<dbReference type="AlphaFoldDB" id="A0A2I0VIH2"/>
<gene>
    <name evidence="1" type="ORF">MA16_Dca011188</name>
</gene>
<evidence type="ECO:0000313" key="2">
    <source>
        <dbReference type="Proteomes" id="UP000233837"/>
    </source>
</evidence>